<dbReference type="Proteomes" id="UP001162972">
    <property type="component" value="Chromosome 10"/>
</dbReference>
<gene>
    <name evidence="3" type="ORF">OIU84_019456</name>
</gene>
<dbReference type="GO" id="GO:0005975">
    <property type="term" value="P:carbohydrate metabolic process"/>
    <property type="evidence" value="ECO:0007669"/>
    <property type="project" value="InterPro"/>
</dbReference>
<evidence type="ECO:0000313" key="4">
    <source>
        <dbReference type="Proteomes" id="UP001162972"/>
    </source>
</evidence>
<reference evidence="3 4" key="1">
    <citation type="journal article" date="2023" name="Int. J. Mol. Sci.">
        <title>De Novo Assembly and Annotation of 11 Diverse Shrub Willow (Salix) Genomes Reveals Novel Gene Organization in Sex-Linked Regions.</title>
        <authorList>
            <person name="Hyden B."/>
            <person name="Feng K."/>
            <person name="Yates T.B."/>
            <person name="Jawdy S."/>
            <person name="Cereghino C."/>
            <person name="Smart L.B."/>
            <person name="Muchero W."/>
        </authorList>
    </citation>
    <scope>NUCLEOTIDE SEQUENCE [LARGE SCALE GENOMIC DNA]</scope>
    <source>
        <tissue evidence="3">Shoot tip</tissue>
    </source>
</reference>
<dbReference type="InterPro" id="IPR017853">
    <property type="entry name" value="GH"/>
</dbReference>
<comment type="caution">
    <text evidence="3">The sequence shown here is derived from an EMBL/GenBank/DDBJ whole genome shotgun (WGS) entry which is preliminary data.</text>
</comment>
<dbReference type="AlphaFoldDB" id="A0AAD6KYX9"/>
<sequence length="309" mass="34916">MTDIMAGSAPQIIKDFAAFAETCFENYGDRVKHWITFNEPHTVAIQGYDVGLHAPGRCSIFLHLFCHDGNSATEPYIVAHNMLLSHGTVADIYRKKYKAKQQGSLGISLDVIWFEPATNTTDDIEATQRAQDFQLGWFIEPLILGNYPISMRNRVGDRLPNFTKNDVALVKGSLDFVGINHYTTFYAQNNGFLLRDLIGKVLHDSLSDSGTLTLPFGENLKPIGDRVCTSLNLNISIHHLDHITMSYECKNYMCIHLEERHARGCNAKLETFECSLFLIPFFFLQTSFAGSQFVQFIFGYIQIHSPSFL</sequence>
<protein>
    <submittedName>
        <fullName evidence="3">Uncharacterized protein</fullName>
    </submittedName>
</protein>
<dbReference type="GO" id="GO:0008422">
    <property type="term" value="F:beta-glucosidase activity"/>
    <property type="evidence" value="ECO:0007669"/>
    <property type="project" value="TreeGrafter"/>
</dbReference>
<evidence type="ECO:0000313" key="3">
    <source>
        <dbReference type="EMBL" id="KAJ6432212.1"/>
    </source>
</evidence>
<keyword evidence="4" id="KW-1185">Reference proteome</keyword>
<evidence type="ECO:0000256" key="2">
    <source>
        <dbReference type="RuleBase" id="RU003690"/>
    </source>
</evidence>
<dbReference type="PANTHER" id="PTHR10353">
    <property type="entry name" value="GLYCOSYL HYDROLASE"/>
    <property type="match status" value="1"/>
</dbReference>
<evidence type="ECO:0000256" key="1">
    <source>
        <dbReference type="ARBA" id="ARBA00010838"/>
    </source>
</evidence>
<dbReference type="EMBL" id="JAPFFJ010000003">
    <property type="protein sequence ID" value="KAJ6432212.1"/>
    <property type="molecule type" value="Genomic_DNA"/>
</dbReference>
<dbReference type="SUPFAM" id="SSF51445">
    <property type="entry name" value="(Trans)glycosidases"/>
    <property type="match status" value="1"/>
</dbReference>
<name>A0AAD6KYX9_9ROSI</name>
<accession>A0AAD6KYX9</accession>
<dbReference type="PANTHER" id="PTHR10353:SF302">
    <property type="entry name" value="BETA-GLUCOSIDASE 40"/>
    <property type="match status" value="1"/>
</dbReference>
<comment type="similarity">
    <text evidence="1 2">Belongs to the glycosyl hydrolase 1 family.</text>
</comment>
<organism evidence="3 4">
    <name type="scientific">Salix udensis</name>
    <dbReference type="NCBI Taxonomy" id="889485"/>
    <lineage>
        <taxon>Eukaryota</taxon>
        <taxon>Viridiplantae</taxon>
        <taxon>Streptophyta</taxon>
        <taxon>Embryophyta</taxon>
        <taxon>Tracheophyta</taxon>
        <taxon>Spermatophyta</taxon>
        <taxon>Magnoliopsida</taxon>
        <taxon>eudicotyledons</taxon>
        <taxon>Gunneridae</taxon>
        <taxon>Pentapetalae</taxon>
        <taxon>rosids</taxon>
        <taxon>fabids</taxon>
        <taxon>Malpighiales</taxon>
        <taxon>Salicaceae</taxon>
        <taxon>Saliceae</taxon>
        <taxon>Salix</taxon>
    </lineage>
</organism>
<dbReference type="InterPro" id="IPR001360">
    <property type="entry name" value="Glyco_hydro_1"/>
</dbReference>
<dbReference type="Gene3D" id="3.20.20.80">
    <property type="entry name" value="Glycosidases"/>
    <property type="match status" value="1"/>
</dbReference>
<proteinExistence type="inferred from homology"/>
<dbReference type="Pfam" id="PF00232">
    <property type="entry name" value="Glyco_hydro_1"/>
    <property type="match status" value="1"/>
</dbReference>